<protein>
    <submittedName>
        <fullName evidence="1">Uncharacterized protein</fullName>
    </submittedName>
</protein>
<name>A0A6C0M0X6_9ZZZZ</name>
<evidence type="ECO:0000313" key="1">
    <source>
        <dbReference type="EMBL" id="QHU35651.1"/>
    </source>
</evidence>
<dbReference type="AlphaFoldDB" id="A0A6C0M0X6"/>
<dbReference type="EMBL" id="MN740610">
    <property type="protein sequence ID" value="QHU35651.1"/>
    <property type="molecule type" value="Genomic_DNA"/>
</dbReference>
<accession>A0A6C0M0X6</accession>
<proteinExistence type="predicted"/>
<reference evidence="1" key="1">
    <citation type="journal article" date="2020" name="Nature">
        <title>Giant virus diversity and host interactions through global metagenomics.</title>
        <authorList>
            <person name="Schulz F."/>
            <person name="Roux S."/>
            <person name="Paez-Espino D."/>
            <person name="Jungbluth S."/>
            <person name="Walsh D.A."/>
            <person name="Denef V.J."/>
            <person name="McMahon K.D."/>
            <person name="Konstantinidis K.T."/>
            <person name="Eloe-Fadrosh E.A."/>
            <person name="Kyrpides N.C."/>
            <person name="Woyke T."/>
        </authorList>
    </citation>
    <scope>NUCLEOTIDE SEQUENCE</scope>
    <source>
        <strain evidence="1">GVMAG-S-1029409-49</strain>
    </source>
</reference>
<sequence length="84" mass="9540">MGYARCNIDYSEKKKVNTTPMIWQGFMNRHYTEFLEQINMDPTTCGLEIAIVPITAKRPPDVNHNRVFVQVAEDGILVADPKTG</sequence>
<organism evidence="1">
    <name type="scientific">viral metagenome</name>
    <dbReference type="NCBI Taxonomy" id="1070528"/>
    <lineage>
        <taxon>unclassified sequences</taxon>
        <taxon>metagenomes</taxon>
        <taxon>organismal metagenomes</taxon>
    </lineage>
</organism>